<dbReference type="InterPro" id="IPR019108">
    <property type="entry name" value="Caa3_assmbl_CtaG-rel"/>
</dbReference>
<name>A0A268EUN6_9BACL</name>
<dbReference type="EMBL" id="NPBY01000034">
    <property type="protein sequence ID" value="PAD76839.1"/>
    <property type="molecule type" value="Genomic_DNA"/>
</dbReference>
<comment type="subcellular location">
    <subcellularLocation>
        <location evidence="1">Cell membrane</location>
        <topology evidence="1">Multi-pass membrane protein</topology>
    </subcellularLocation>
</comment>
<keyword evidence="4 6" id="KW-1133">Transmembrane helix</keyword>
<feature type="transmembrane region" description="Helical" evidence="6">
    <location>
        <begin position="193"/>
        <end position="213"/>
    </location>
</feature>
<accession>A0A268EUN6</accession>
<feature type="transmembrane region" description="Helical" evidence="6">
    <location>
        <begin position="48"/>
        <end position="70"/>
    </location>
</feature>
<dbReference type="Proteomes" id="UP000215596">
    <property type="component" value="Unassembled WGS sequence"/>
</dbReference>
<evidence type="ECO:0008006" key="9">
    <source>
        <dbReference type="Google" id="ProtNLM"/>
    </source>
</evidence>
<evidence type="ECO:0000256" key="1">
    <source>
        <dbReference type="ARBA" id="ARBA00004651"/>
    </source>
</evidence>
<evidence type="ECO:0000256" key="6">
    <source>
        <dbReference type="SAM" id="Phobius"/>
    </source>
</evidence>
<evidence type="ECO:0000256" key="5">
    <source>
        <dbReference type="ARBA" id="ARBA00023136"/>
    </source>
</evidence>
<keyword evidence="3 6" id="KW-0812">Transmembrane</keyword>
<reference evidence="7 8" key="1">
    <citation type="submission" date="2017-07" db="EMBL/GenBank/DDBJ databases">
        <title>Isolation and whole genome analysis of endospore-forming bacteria from heroin.</title>
        <authorList>
            <person name="Kalinowski J."/>
            <person name="Ahrens B."/>
            <person name="Al-Dilaimi A."/>
            <person name="Winkler A."/>
            <person name="Wibberg D."/>
            <person name="Schleenbecker U."/>
            <person name="Ruckert C."/>
            <person name="Wolfel R."/>
            <person name="Grass G."/>
        </authorList>
    </citation>
    <scope>NUCLEOTIDE SEQUENCE [LARGE SCALE GENOMIC DNA]</scope>
    <source>
        <strain evidence="7 8">7537-G1</strain>
    </source>
</reference>
<dbReference type="Pfam" id="PF09678">
    <property type="entry name" value="Caa3_CtaG"/>
    <property type="match status" value="1"/>
</dbReference>
<evidence type="ECO:0000256" key="2">
    <source>
        <dbReference type="ARBA" id="ARBA00022475"/>
    </source>
</evidence>
<feature type="transmembrane region" description="Helical" evidence="6">
    <location>
        <begin position="82"/>
        <end position="105"/>
    </location>
</feature>
<feature type="transmembrane region" description="Helical" evidence="6">
    <location>
        <begin position="233"/>
        <end position="252"/>
    </location>
</feature>
<organism evidence="7 8">
    <name type="scientific">Paenibacillus campinasensis</name>
    <dbReference type="NCBI Taxonomy" id="66347"/>
    <lineage>
        <taxon>Bacteria</taxon>
        <taxon>Bacillati</taxon>
        <taxon>Bacillota</taxon>
        <taxon>Bacilli</taxon>
        <taxon>Bacillales</taxon>
        <taxon>Paenibacillaceae</taxon>
        <taxon>Paenibacillus</taxon>
    </lineage>
</organism>
<evidence type="ECO:0000313" key="7">
    <source>
        <dbReference type="EMBL" id="PAD76839.1"/>
    </source>
</evidence>
<gene>
    <name evidence="7" type="ORF">CHH67_11400</name>
</gene>
<feature type="transmembrane region" description="Helical" evidence="6">
    <location>
        <begin position="125"/>
        <end position="146"/>
    </location>
</feature>
<comment type="caution">
    <text evidence="7">The sequence shown here is derived from an EMBL/GenBank/DDBJ whole genome shotgun (WGS) entry which is preliminary data.</text>
</comment>
<keyword evidence="2" id="KW-1003">Cell membrane</keyword>
<keyword evidence="5 6" id="KW-0472">Membrane</keyword>
<sequence>MIMHHVHNAHSLDYHIPGTLVLVIGAALLVAYIAAARATGRHLKRWPVLRSICWALGLASLAASLIGPVAKEAHHQFTAHMTVHLLLGMIGPLFIAFSRPVTLLLRTLRTSSARRLTRLLKSRYVQIISHPVMAALLNIGGLWVLYTTDLYAAMHESRFLYTLIHIHVFLAGYLFTASILANEPAPHRYRLPLRVIVLILAAAAHNILSKHLYAHPPVGVPLAQAETGSMLMYYGGDAVDIMMMIALGYQWFRSVSRESPGGNLKPAA</sequence>
<protein>
    <recommendedName>
        <fullName evidence="9">Cytochrome c oxidase assembly protein</fullName>
    </recommendedName>
</protein>
<feature type="transmembrane region" description="Helical" evidence="6">
    <location>
        <begin position="158"/>
        <end position="181"/>
    </location>
</feature>
<evidence type="ECO:0000313" key="8">
    <source>
        <dbReference type="Proteomes" id="UP000215596"/>
    </source>
</evidence>
<evidence type="ECO:0000256" key="4">
    <source>
        <dbReference type="ARBA" id="ARBA00022989"/>
    </source>
</evidence>
<proteinExistence type="predicted"/>
<evidence type="ECO:0000256" key="3">
    <source>
        <dbReference type="ARBA" id="ARBA00022692"/>
    </source>
</evidence>
<dbReference type="AlphaFoldDB" id="A0A268EUN6"/>
<dbReference type="GO" id="GO:0005886">
    <property type="term" value="C:plasma membrane"/>
    <property type="evidence" value="ECO:0007669"/>
    <property type="project" value="UniProtKB-SubCell"/>
</dbReference>
<feature type="transmembrane region" description="Helical" evidence="6">
    <location>
        <begin position="14"/>
        <end position="36"/>
    </location>
</feature>